<reference evidence="1 2" key="1">
    <citation type="submission" date="2018-03" db="EMBL/GenBank/DDBJ databases">
        <authorList>
            <person name="Gully D."/>
        </authorList>
    </citation>
    <scope>NUCLEOTIDE SEQUENCE [LARGE SCALE GENOMIC DNA]</scope>
    <source>
        <strain evidence="1">ORS3257</strain>
    </source>
</reference>
<dbReference type="KEGG" id="bvz:BRAD3257_4284"/>
<evidence type="ECO:0000313" key="1">
    <source>
        <dbReference type="EMBL" id="SPP95284.1"/>
    </source>
</evidence>
<gene>
    <name evidence="1" type="ORF">BRAD3257_4284</name>
</gene>
<accession>A0A2U3Q1J3</accession>
<proteinExistence type="predicted"/>
<dbReference type="EMBL" id="LS398110">
    <property type="protein sequence ID" value="SPP95284.1"/>
    <property type="molecule type" value="Genomic_DNA"/>
</dbReference>
<name>A0A2U3Q1J3_9BRAD</name>
<evidence type="ECO:0000313" key="2">
    <source>
        <dbReference type="Proteomes" id="UP000246085"/>
    </source>
</evidence>
<organism evidence="1 2">
    <name type="scientific">Bradyrhizobium vignae</name>
    <dbReference type="NCBI Taxonomy" id="1549949"/>
    <lineage>
        <taxon>Bacteria</taxon>
        <taxon>Pseudomonadati</taxon>
        <taxon>Pseudomonadota</taxon>
        <taxon>Alphaproteobacteria</taxon>
        <taxon>Hyphomicrobiales</taxon>
        <taxon>Nitrobacteraceae</taxon>
        <taxon>Bradyrhizobium</taxon>
    </lineage>
</organism>
<dbReference type="Proteomes" id="UP000246085">
    <property type="component" value="Chromosome BRAD3257"/>
</dbReference>
<dbReference type="AlphaFoldDB" id="A0A2U3Q1J3"/>
<protein>
    <submittedName>
        <fullName evidence="1">Uncharacterized protein</fullName>
    </submittedName>
</protein>
<sequence length="85" mass="9650">MAPPHESLRLARTYFKLRSPAELRNHSRPVLVQKRFVCHPALESRVIPTLKNKLNAYAAFPAPLCPEICQNVATGGWIRTARCRN</sequence>